<keyword evidence="2" id="KW-1185">Reference proteome</keyword>
<evidence type="ECO:0000313" key="2">
    <source>
        <dbReference type="Proteomes" id="UP000305675"/>
    </source>
</evidence>
<comment type="caution">
    <text evidence="1">The sequence shown here is derived from an EMBL/GenBank/DDBJ whole genome shotgun (WGS) entry which is preliminary data.</text>
</comment>
<protein>
    <submittedName>
        <fullName evidence="1">DUF2913 family protein</fullName>
    </submittedName>
</protein>
<dbReference type="AlphaFoldDB" id="A0A4U1BY28"/>
<accession>A0A4U1BY28</accession>
<reference evidence="1 2" key="1">
    <citation type="submission" date="2019-04" db="EMBL/GenBank/DDBJ databases">
        <authorList>
            <person name="Hwang J.C."/>
        </authorList>
    </citation>
    <scope>NUCLEOTIDE SEQUENCE [LARGE SCALE GENOMIC DNA]</scope>
    <source>
        <strain evidence="1 2">IMCC35002</strain>
    </source>
</reference>
<organism evidence="1 2">
    <name type="scientific">Ferrimonas aestuarii</name>
    <dbReference type="NCBI Taxonomy" id="2569539"/>
    <lineage>
        <taxon>Bacteria</taxon>
        <taxon>Pseudomonadati</taxon>
        <taxon>Pseudomonadota</taxon>
        <taxon>Gammaproteobacteria</taxon>
        <taxon>Alteromonadales</taxon>
        <taxon>Ferrimonadaceae</taxon>
        <taxon>Ferrimonas</taxon>
    </lineage>
</organism>
<dbReference type="Proteomes" id="UP000305675">
    <property type="component" value="Unassembled WGS sequence"/>
</dbReference>
<evidence type="ECO:0000313" key="1">
    <source>
        <dbReference type="EMBL" id="TKB58645.1"/>
    </source>
</evidence>
<gene>
    <name evidence="1" type="ORF">FCL42_02545</name>
</gene>
<dbReference type="Pfam" id="PF11140">
    <property type="entry name" value="DUF2913"/>
    <property type="match status" value="1"/>
</dbReference>
<dbReference type="InterPro" id="IPR021316">
    <property type="entry name" value="DUF2913"/>
</dbReference>
<name>A0A4U1BY28_9GAMM</name>
<dbReference type="OrthoDB" id="5814407at2"/>
<sequence>MPRIVPRLDCPAQETNTVPQPFYQQLLQLTDAAFADLNNAIANKRVAQAPNSEALFLSRWVTQAIKQQRFGKATAPYLKAWQQRSRAQGVNAGLKQEFERIEHSYRSLMVNSNRLPEIHQRQLDELLSQLNAQGWVLDIESEFNTEVNHATGGKPSLVIAAQQLKGAFEDDLLAKPLSLFVRGDHLALTALAHQHQMLLHKQSDYKSLVKYHGEYVLYPENSGPIIAELLPNS</sequence>
<dbReference type="EMBL" id="SWCJ01000001">
    <property type="protein sequence ID" value="TKB58645.1"/>
    <property type="molecule type" value="Genomic_DNA"/>
</dbReference>
<proteinExistence type="predicted"/>